<feature type="region of interest" description="Disordered" evidence="10">
    <location>
        <begin position="1"/>
        <end position="45"/>
    </location>
</feature>
<dbReference type="InterPro" id="IPR002316">
    <property type="entry name" value="Pro-tRNA-ligase_IIa"/>
</dbReference>
<dbReference type="GO" id="GO:0004827">
    <property type="term" value="F:proline-tRNA ligase activity"/>
    <property type="evidence" value="ECO:0007669"/>
    <property type="project" value="UniProtKB-EC"/>
</dbReference>
<dbReference type="PROSITE" id="PS50862">
    <property type="entry name" value="AA_TRNA_LIGASE_II"/>
    <property type="match status" value="1"/>
</dbReference>
<dbReference type="Gene3D" id="3.30.110.30">
    <property type="entry name" value="C-terminal domain of ProRS"/>
    <property type="match status" value="1"/>
</dbReference>
<evidence type="ECO:0000259" key="11">
    <source>
        <dbReference type="PROSITE" id="PS50862"/>
    </source>
</evidence>
<evidence type="ECO:0000313" key="12">
    <source>
        <dbReference type="EMBL" id="KAF2083926.1"/>
    </source>
</evidence>
<evidence type="ECO:0000256" key="7">
    <source>
        <dbReference type="ARBA" id="ARBA00023146"/>
    </source>
</evidence>
<dbReference type="NCBIfam" id="TIGR00408">
    <property type="entry name" value="proS_fam_I"/>
    <property type="match status" value="1"/>
</dbReference>
<dbReference type="PRINTS" id="PR01046">
    <property type="entry name" value="TRNASYNTHPRO"/>
</dbReference>
<dbReference type="OrthoDB" id="1350766at2759"/>
<keyword evidence="13" id="KW-1185">Reference proteome</keyword>
<evidence type="ECO:0000256" key="9">
    <source>
        <dbReference type="ARBA" id="ARBA00047671"/>
    </source>
</evidence>
<evidence type="ECO:0000256" key="10">
    <source>
        <dbReference type="SAM" id="MobiDB-lite"/>
    </source>
</evidence>
<keyword evidence="3" id="KW-0436">Ligase</keyword>
<protein>
    <recommendedName>
        <fullName evidence="2">proline--tRNA ligase</fullName>
        <ecNumber evidence="2">6.1.1.15</ecNumber>
    </recommendedName>
    <alternativeName>
        <fullName evidence="8">Prolyl-tRNA synthetase</fullName>
    </alternativeName>
</protein>
<dbReference type="InterPro" id="IPR004499">
    <property type="entry name" value="Pro-tRNA-ligase_IIa_arc-type"/>
</dbReference>
<evidence type="ECO:0000256" key="8">
    <source>
        <dbReference type="ARBA" id="ARBA00029731"/>
    </source>
</evidence>
<dbReference type="InterPro" id="IPR006195">
    <property type="entry name" value="aa-tRNA-synth_II"/>
</dbReference>
<dbReference type="HAMAP" id="MF_01571">
    <property type="entry name" value="Pro_tRNA_synth_type3"/>
    <property type="match status" value="1"/>
</dbReference>
<keyword evidence="7" id="KW-0030">Aminoacyl-tRNA synthetase</keyword>
<organism evidence="12 13">
    <name type="scientific">Saccharata proteae CBS 121410</name>
    <dbReference type="NCBI Taxonomy" id="1314787"/>
    <lineage>
        <taxon>Eukaryota</taxon>
        <taxon>Fungi</taxon>
        <taxon>Dikarya</taxon>
        <taxon>Ascomycota</taxon>
        <taxon>Pezizomycotina</taxon>
        <taxon>Dothideomycetes</taxon>
        <taxon>Dothideomycetes incertae sedis</taxon>
        <taxon>Botryosphaeriales</taxon>
        <taxon>Saccharataceae</taxon>
        <taxon>Saccharata</taxon>
    </lineage>
</organism>
<dbReference type="EMBL" id="ML978751">
    <property type="protein sequence ID" value="KAF2083926.1"/>
    <property type="molecule type" value="Genomic_DNA"/>
</dbReference>
<dbReference type="InterPro" id="IPR016061">
    <property type="entry name" value="Pro-tRNA_ligase_II_C"/>
</dbReference>
<evidence type="ECO:0000256" key="3">
    <source>
        <dbReference type="ARBA" id="ARBA00022598"/>
    </source>
</evidence>
<evidence type="ECO:0000256" key="2">
    <source>
        <dbReference type="ARBA" id="ARBA00012831"/>
    </source>
</evidence>
<gene>
    <name evidence="12" type="ORF">K490DRAFT_60065</name>
</gene>
<dbReference type="FunFam" id="3.30.110.30:FF:000001">
    <property type="entry name" value="Bifunctional glutamate/proline--tRNA ligase"/>
    <property type="match status" value="1"/>
</dbReference>
<dbReference type="Pfam" id="PF09180">
    <property type="entry name" value="ProRS-C_1"/>
    <property type="match status" value="1"/>
</dbReference>
<comment type="similarity">
    <text evidence="1">Belongs to the class-II aminoacyl-tRNA synthetase family.</text>
</comment>
<dbReference type="CDD" id="cd00862">
    <property type="entry name" value="ProRS_anticodon_zinc"/>
    <property type="match status" value="1"/>
</dbReference>
<dbReference type="Gene3D" id="3.30.930.10">
    <property type="entry name" value="Bira Bifunctional Protein, Domain 2"/>
    <property type="match status" value="1"/>
</dbReference>
<proteinExistence type="inferred from homology"/>
<feature type="domain" description="Aminoacyl-transfer RNA synthetases class-II family profile" evidence="11">
    <location>
        <begin position="82"/>
        <end position="339"/>
    </location>
</feature>
<evidence type="ECO:0000256" key="1">
    <source>
        <dbReference type="ARBA" id="ARBA00008226"/>
    </source>
</evidence>
<dbReference type="InterPro" id="IPR045864">
    <property type="entry name" value="aa-tRNA-synth_II/BPL/LPL"/>
</dbReference>
<dbReference type="SMART" id="SM00946">
    <property type="entry name" value="ProRS-C_1"/>
    <property type="match status" value="1"/>
</dbReference>
<dbReference type="GO" id="GO:0006433">
    <property type="term" value="P:prolyl-tRNA aminoacylation"/>
    <property type="evidence" value="ECO:0007669"/>
    <property type="project" value="InterPro"/>
</dbReference>
<dbReference type="FunFam" id="3.40.50.800:FF:000005">
    <property type="entry name" value="bifunctional glutamate/proline--tRNA ligase"/>
    <property type="match status" value="1"/>
</dbReference>
<dbReference type="GO" id="GO:0005524">
    <property type="term" value="F:ATP binding"/>
    <property type="evidence" value="ECO:0007669"/>
    <property type="project" value="UniProtKB-KW"/>
</dbReference>
<accession>A0A9P4LVB2</accession>
<dbReference type="InterPro" id="IPR036621">
    <property type="entry name" value="Anticodon-bd_dom_sf"/>
</dbReference>
<dbReference type="SUPFAM" id="SSF55681">
    <property type="entry name" value="Class II aaRS and biotin synthetases"/>
    <property type="match status" value="1"/>
</dbReference>
<evidence type="ECO:0000256" key="5">
    <source>
        <dbReference type="ARBA" id="ARBA00022840"/>
    </source>
</evidence>
<keyword evidence="6" id="KW-0648">Protein biosynthesis</keyword>
<reference evidence="12" key="1">
    <citation type="journal article" date="2020" name="Stud. Mycol.">
        <title>101 Dothideomycetes genomes: a test case for predicting lifestyles and emergence of pathogens.</title>
        <authorList>
            <person name="Haridas S."/>
            <person name="Albert R."/>
            <person name="Binder M."/>
            <person name="Bloem J."/>
            <person name="Labutti K."/>
            <person name="Salamov A."/>
            <person name="Andreopoulos B."/>
            <person name="Baker S."/>
            <person name="Barry K."/>
            <person name="Bills G."/>
            <person name="Bluhm B."/>
            <person name="Cannon C."/>
            <person name="Castanera R."/>
            <person name="Culley D."/>
            <person name="Daum C."/>
            <person name="Ezra D."/>
            <person name="Gonzalez J."/>
            <person name="Henrissat B."/>
            <person name="Kuo A."/>
            <person name="Liang C."/>
            <person name="Lipzen A."/>
            <person name="Lutzoni F."/>
            <person name="Magnuson J."/>
            <person name="Mondo S."/>
            <person name="Nolan M."/>
            <person name="Ohm R."/>
            <person name="Pangilinan J."/>
            <person name="Park H.-J."/>
            <person name="Ramirez L."/>
            <person name="Alfaro M."/>
            <person name="Sun H."/>
            <person name="Tritt A."/>
            <person name="Yoshinaga Y."/>
            <person name="Zwiers L.-H."/>
            <person name="Turgeon B."/>
            <person name="Goodwin S."/>
            <person name="Spatafora J."/>
            <person name="Crous P."/>
            <person name="Grigoriev I."/>
        </authorList>
    </citation>
    <scope>NUCLEOTIDE SEQUENCE</scope>
    <source>
        <strain evidence="12">CBS 121410</strain>
    </source>
</reference>
<evidence type="ECO:0000313" key="13">
    <source>
        <dbReference type="Proteomes" id="UP000799776"/>
    </source>
</evidence>
<dbReference type="PANTHER" id="PTHR43382:SF2">
    <property type="entry name" value="BIFUNCTIONAL GLUTAMATE_PROLINE--TRNA LIGASE"/>
    <property type="match status" value="1"/>
</dbReference>
<comment type="catalytic activity">
    <reaction evidence="9">
        <text>tRNA(Pro) + L-proline + ATP = L-prolyl-tRNA(Pro) + AMP + diphosphate</text>
        <dbReference type="Rhea" id="RHEA:14305"/>
        <dbReference type="Rhea" id="RHEA-COMP:9700"/>
        <dbReference type="Rhea" id="RHEA-COMP:9702"/>
        <dbReference type="ChEBI" id="CHEBI:30616"/>
        <dbReference type="ChEBI" id="CHEBI:33019"/>
        <dbReference type="ChEBI" id="CHEBI:60039"/>
        <dbReference type="ChEBI" id="CHEBI:78442"/>
        <dbReference type="ChEBI" id="CHEBI:78532"/>
        <dbReference type="ChEBI" id="CHEBI:456215"/>
        <dbReference type="EC" id="6.1.1.15"/>
    </reaction>
</comment>
<dbReference type="Pfam" id="PF03129">
    <property type="entry name" value="HGTP_anticodon"/>
    <property type="match status" value="1"/>
</dbReference>
<sequence>MASEAPAQNVPAADNALPERKKENKPKKEPKDKSQKQKQQPKKKVEGAALIGIDVAKEADLGEWYQQILTKGGMLAYYDVAGCYILKPSSYAIWETIQSWFNERIKKMGVKNCYFPIFISADNLQREKDHVEGFAAEVAWVTKGGKSDLEKPVAVRPTSETAMYPYFANEIRSHRDLPLKLNQWNNVVRWEFKHPMPFIRSREFLWQEGHTAHLTKEQAGEEVLQILDYYAGIYQELLAVPVVKGVKTENEKFPGAEYTTTIEGYIPATGRGIQAATSHCLGQHFSKMFNITVEDPNPIKEGEAKRPPIHVWQNSWGLTTRSIGVMVLTHSDNKGLVIPPRVADIQVVIVPVGVTAKTTDEERAKLYSEIDAIAEVLRANSVRVETDMREGYSPGWKFNDWELKGVPLRIEFGPKDSANHAVTTSRRDANGEKSTIPISELGTAVPALLETMQADLLAKASKDFADARKVVTEWNEFVPALDNKCVCLIPHCLGGECEDEIKELSARKNESNEEAHDARAPSMGAKSLCIPYEQPEQSVEGKDCLNPNCKAKAQKWVMFGRSY</sequence>
<keyword evidence="5" id="KW-0067">ATP-binding</keyword>
<dbReference type="InterPro" id="IPR033721">
    <property type="entry name" value="ProRS_core_arch_euk"/>
</dbReference>
<evidence type="ECO:0000256" key="6">
    <source>
        <dbReference type="ARBA" id="ARBA00022917"/>
    </source>
</evidence>
<dbReference type="Proteomes" id="UP000799776">
    <property type="component" value="Unassembled WGS sequence"/>
</dbReference>
<dbReference type="EC" id="6.1.1.15" evidence="2"/>
<dbReference type="Gene3D" id="3.40.50.800">
    <property type="entry name" value="Anticodon-binding domain"/>
    <property type="match status" value="1"/>
</dbReference>
<dbReference type="GO" id="GO:0017101">
    <property type="term" value="C:aminoacyl-tRNA synthetase multienzyme complex"/>
    <property type="evidence" value="ECO:0007669"/>
    <property type="project" value="TreeGrafter"/>
</dbReference>
<comment type="caution">
    <text evidence="12">The sequence shown here is derived from an EMBL/GenBank/DDBJ whole genome shotgun (WGS) entry which is preliminary data.</text>
</comment>
<dbReference type="Pfam" id="PF00587">
    <property type="entry name" value="tRNA-synt_2b"/>
    <property type="match status" value="1"/>
</dbReference>
<dbReference type="InterPro" id="IPR002314">
    <property type="entry name" value="aa-tRNA-synt_IIb"/>
</dbReference>
<dbReference type="GO" id="GO:0005737">
    <property type="term" value="C:cytoplasm"/>
    <property type="evidence" value="ECO:0007669"/>
    <property type="project" value="InterPro"/>
</dbReference>
<dbReference type="PANTHER" id="PTHR43382">
    <property type="entry name" value="PROLYL-TRNA SYNTHETASE"/>
    <property type="match status" value="1"/>
</dbReference>
<dbReference type="InterPro" id="IPR004154">
    <property type="entry name" value="Anticodon-bd"/>
</dbReference>
<evidence type="ECO:0000256" key="4">
    <source>
        <dbReference type="ARBA" id="ARBA00022741"/>
    </source>
</evidence>
<feature type="compositionally biased region" description="Basic and acidic residues" evidence="10">
    <location>
        <begin position="17"/>
        <end position="35"/>
    </location>
</feature>
<dbReference type="InterPro" id="IPR017449">
    <property type="entry name" value="Pro-tRNA_synth_II"/>
</dbReference>
<name>A0A9P4LVB2_9PEZI</name>
<dbReference type="SUPFAM" id="SSF52954">
    <property type="entry name" value="Class II aaRS ABD-related"/>
    <property type="match status" value="1"/>
</dbReference>
<dbReference type="CDD" id="cd00778">
    <property type="entry name" value="ProRS_core_arch_euk"/>
    <property type="match status" value="1"/>
</dbReference>
<dbReference type="FunFam" id="3.30.930.10:FF:000007">
    <property type="entry name" value="Bifunctional glutamate/proline--tRNA ligase"/>
    <property type="match status" value="1"/>
</dbReference>
<keyword evidence="4" id="KW-0547">Nucleotide-binding</keyword>
<dbReference type="AlphaFoldDB" id="A0A9P4LVB2"/>
<dbReference type="SUPFAM" id="SSF64586">
    <property type="entry name" value="C-terminal domain of ProRS"/>
    <property type="match status" value="1"/>
</dbReference>